<evidence type="ECO:0000313" key="2">
    <source>
        <dbReference type="EMBL" id="SED83732.1"/>
    </source>
</evidence>
<sequence length="161" mass="16105">MTIYLVLGFAGLAFLLVSLLAGEFLDGVLHVGGDWFSSAAAAAFVSAFGFCASLAQSADLGTPATLGLGVVAGVLVAGLTAWLTRLLKNGATDQTPRTSDIVGYDGVVVSTIPEAGFGVVNVSVGGHLTRLNARAVETIETGAAVTVVGVLSPTAVSVARL</sequence>
<keyword evidence="1" id="KW-1133">Transmembrane helix</keyword>
<dbReference type="AlphaFoldDB" id="A0A1H5DY11"/>
<proteinExistence type="predicted"/>
<organism evidence="2 3">
    <name type="scientific">Jiangella alba</name>
    <dbReference type="NCBI Taxonomy" id="561176"/>
    <lineage>
        <taxon>Bacteria</taxon>
        <taxon>Bacillati</taxon>
        <taxon>Actinomycetota</taxon>
        <taxon>Actinomycetes</taxon>
        <taxon>Jiangellales</taxon>
        <taxon>Jiangellaceae</taxon>
        <taxon>Jiangella</taxon>
    </lineage>
</organism>
<dbReference type="OrthoDB" id="4871596at2"/>
<dbReference type="RefSeq" id="WP_069114132.1">
    <property type="nucleotide sequence ID" value="NZ_FNUC01000002.1"/>
</dbReference>
<evidence type="ECO:0008006" key="4">
    <source>
        <dbReference type="Google" id="ProtNLM"/>
    </source>
</evidence>
<dbReference type="InterPro" id="IPR012340">
    <property type="entry name" value="NA-bd_OB-fold"/>
</dbReference>
<keyword evidence="1" id="KW-0472">Membrane</keyword>
<dbReference type="STRING" id="561176.SAMN04488561_0558"/>
<keyword evidence="1" id="KW-0812">Transmembrane</keyword>
<feature type="transmembrane region" description="Helical" evidence="1">
    <location>
        <begin position="67"/>
        <end position="87"/>
    </location>
</feature>
<keyword evidence="3" id="KW-1185">Reference proteome</keyword>
<dbReference type="Proteomes" id="UP000181980">
    <property type="component" value="Unassembled WGS sequence"/>
</dbReference>
<reference evidence="3" key="1">
    <citation type="submission" date="2016-10" db="EMBL/GenBank/DDBJ databases">
        <authorList>
            <person name="Varghese N."/>
            <person name="Submissions S."/>
        </authorList>
    </citation>
    <scope>NUCLEOTIDE SEQUENCE [LARGE SCALE GENOMIC DNA]</scope>
    <source>
        <strain evidence="3">DSM 45237</strain>
    </source>
</reference>
<dbReference type="Gene3D" id="2.40.50.140">
    <property type="entry name" value="Nucleic acid-binding proteins"/>
    <property type="match status" value="1"/>
</dbReference>
<evidence type="ECO:0000256" key="1">
    <source>
        <dbReference type="SAM" id="Phobius"/>
    </source>
</evidence>
<evidence type="ECO:0000313" key="3">
    <source>
        <dbReference type="Proteomes" id="UP000181980"/>
    </source>
</evidence>
<gene>
    <name evidence="2" type="ORF">SAMN04488561_0558</name>
</gene>
<feature type="transmembrane region" description="Helical" evidence="1">
    <location>
        <begin position="37"/>
        <end position="55"/>
    </location>
</feature>
<dbReference type="EMBL" id="FNUC01000002">
    <property type="protein sequence ID" value="SED83732.1"/>
    <property type="molecule type" value="Genomic_DNA"/>
</dbReference>
<accession>A0A1H5DY11</accession>
<protein>
    <recommendedName>
        <fullName evidence="4">NfeD-like C-terminal, partner-binding</fullName>
    </recommendedName>
</protein>
<name>A0A1H5DY11_9ACTN</name>